<evidence type="ECO:0000313" key="2">
    <source>
        <dbReference type="EMBL" id="GAN55665.1"/>
    </source>
</evidence>
<dbReference type="AlphaFoldDB" id="A0A0D6MQI4"/>
<dbReference type="InterPro" id="IPR001173">
    <property type="entry name" value="Glyco_trans_2-like"/>
</dbReference>
<keyword evidence="2" id="KW-0808">Transferase</keyword>
<accession>A0A0D6MQI4</accession>
<protein>
    <submittedName>
        <fullName evidence="2">Glycosyl transferase</fullName>
    </submittedName>
</protein>
<dbReference type="Proteomes" id="UP000032679">
    <property type="component" value="Unassembled WGS sequence"/>
</dbReference>
<dbReference type="Pfam" id="PF00535">
    <property type="entry name" value="Glycos_transf_2"/>
    <property type="match status" value="1"/>
</dbReference>
<dbReference type="RefSeq" id="WP_084712387.1">
    <property type="nucleotide sequence ID" value="NZ_BALE01000053.1"/>
</dbReference>
<keyword evidence="3" id="KW-1185">Reference proteome</keyword>
<sequence>MPIRPYPGHQTDILPYKTTLRAAQPIGSRLTVPSRKPSWQDRYRTGAIPACNEAEYLPRCLRALAGQDTLPPHRVVLMINNTTDQSVDTARSLRPSLPFDLTLVEQCYSPAQASAGRARRDAMACAAALSPADAILFTTDADAIVRSDWIAQSLSAFERYDVDAVFGRAFLDPADIALIPAHLHADDDAELRYGALLEHMATLLDPDPHDPWPRHAEHSGASIAVTMAAWQRAGGIPDIRTGEDRAFYASLRRAGLRIRHAPDVVVHVSGRLVGRATGGMAETIARRIQAQDAHVDDALESVSCRVHRIRRRLAYRTHLAAAAPSLDQVEFEALWAREEARAPDLQPKLLARADLECETRRALRLLAWLQTRQMHVQDDPADIPAASPVLSGASRPVGIPG</sequence>
<dbReference type="OrthoDB" id="114108at2"/>
<organism evidence="2 3">
    <name type="scientific">Tanticharoenia sakaeratensis NBRC 103193</name>
    <dbReference type="NCBI Taxonomy" id="1231623"/>
    <lineage>
        <taxon>Bacteria</taxon>
        <taxon>Pseudomonadati</taxon>
        <taxon>Pseudomonadota</taxon>
        <taxon>Alphaproteobacteria</taxon>
        <taxon>Acetobacterales</taxon>
        <taxon>Acetobacteraceae</taxon>
        <taxon>Tanticharoenia</taxon>
    </lineage>
</organism>
<dbReference type="PANTHER" id="PTHR43685">
    <property type="entry name" value="GLYCOSYLTRANSFERASE"/>
    <property type="match status" value="1"/>
</dbReference>
<reference evidence="2 3" key="1">
    <citation type="submission" date="2012-10" db="EMBL/GenBank/DDBJ databases">
        <title>Genome sequencing of Tanticharoenia sakaeratensis NBRC 103193.</title>
        <authorList>
            <person name="Azuma Y."/>
            <person name="Hadano H."/>
            <person name="Hirakawa H."/>
            <person name="Matsushita K."/>
        </authorList>
    </citation>
    <scope>NUCLEOTIDE SEQUENCE [LARGE SCALE GENOMIC DNA]</scope>
    <source>
        <strain evidence="2 3">NBRC 103193</strain>
    </source>
</reference>
<evidence type="ECO:0000313" key="3">
    <source>
        <dbReference type="Proteomes" id="UP000032679"/>
    </source>
</evidence>
<dbReference type="GO" id="GO:0016740">
    <property type="term" value="F:transferase activity"/>
    <property type="evidence" value="ECO:0007669"/>
    <property type="project" value="UniProtKB-KW"/>
</dbReference>
<dbReference type="PANTHER" id="PTHR43685:SF14">
    <property type="entry name" value="GLYCOSYLTRANSFERASE 2-LIKE DOMAIN-CONTAINING PROTEIN"/>
    <property type="match status" value="1"/>
</dbReference>
<gene>
    <name evidence="2" type="ORF">Tasa_053_003</name>
</gene>
<dbReference type="InterPro" id="IPR050834">
    <property type="entry name" value="Glycosyltransf_2"/>
</dbReference>
<feature type="domain" description="Glycosyltransferase 2-like" evidence="1">
    <location>
        <begin position="48"/>
        <end position="184"/>
    </location>
</feature>
<name>A0A0D6MQI4_9PROT</name>
<dbReference type="SUPFAM" id="SSF53448">
    <property type="entry name" value="Nucleotide-diphospho-sugar transferases"/>
    <property type="match status" value="1"/>
</dbReference>
<dbReference type="STRING" id="1231623.Tasa_053_003"/>
<comment type="caution">
    <text evidence="2">The sequence shown here is derived from an EMBL/GenBank/DDBJ whole genome shotgun (WGS) entry which is preliminary data.</text>
</comment>
<dbReference type="EMBL" id="BALE01000053">
    <property type="protein sequence ID" value="GAN55665.1"/>
    <property type="molecule type" value="Genomic_DNA"/>
</dbReference>
<evidence type="ECO:0000259" key="1">
    <source>
        <dbReference type="Pfam" id="PF00535"/>
    </source>
</evidence>
<dbReference type="Gene3D" id="3.90.550.10">
    <property type="entry name" value="Spore Coat Polysaccharide Biosynthesis Protein SpsA, Chain A"/>
    <property type="match status" value="1"/>
</dbReference>
<proteinExistence type="predicted"/>
<dbReference type="CDD" id="cd00761">
    <property type="entry name" value="Glyco_tranf_GTA_type"/>
    <property type="match status" value="1"/>
</dbReference>
<dbReference type="InterPro" id="IPR029044">
    <property type="entry name" value="Nucleotide-diphossugar_trans"/>
</dbReference>